<reference evidence="3 4" key="1">
    <citation type="submission" date="2020-04" db="EMBL/GenBank/DDBJ databases">
        <title>MicrobeNet Type strains.</title>
        <authorList>
            <person name="Nicholson A.C."/>
        </authorList>
    </citation>
    <scope>NUCLEOTIDE SEQUENCE [LARGE SCALE GENOMIC DNA]</scope>
    <source>
        <strain evidence="3 4">ATCC BAA-14</strain>
    </source>
</reference>
<dbReference type="AlphaFoldDB" id="A0A846WHM5"/>
<evidence type="ECO:0000256" key="2">
    <source>
        <dbReference type="SAM" id="MobiDB-lite"/>
    </source>
</evidence>
<keyword evidence="1" id="KW-0143">Chaperone</keyword>
<dbReference type="Pfam" id="PF01025">
    <property type="entry name" value="GrpE"/>
    <property type="match status" value="1"/>
</dbReference>
<dbReference type="InterPro" id="IPR000740">
    <property type="entry name" value="GrpE"/>
</dbReference>
<dbReference type="GO" id="GO:0051087">
    <property type="term" value="F:protein-folding chaperone binding"/>
    <property type="evidence" value="ECO:0007669"/>
    <property type="project" value="InterPro"/>
</dbReference>
<dbReference type="GO" id="GO:0000774">
    <property type="term" value="F:adenyl-nucleotide exchange factor activity"/>
    <property type="evidence" value="ECO:0007669"/>
    <property type="project" value="InterPro"/>
</dbReference>
<sequence>MSRRDHLPNEEPAAAPPLTNGYPDYMDRMDSQPADERVESGTHGRHGLPDSEPFQPESIDSSSPTHDADASQEFTPAAVPSTSGQPASETPPTSQQDERLPNVEEALAEIHARFDRVEQTLTASMGTVERNYEQSLMALRDRAVAAESGVTQSLLRPLARQLASLIDRAELETSKQQADPWVLTASLIDELLDILEDFGVETIDCNAGMQVDKARHRVVKSTAERINQDDTLQVVERIRHGFELSGYVIRPAEVVAEWVQAPA</sequence>
<comment type="caution">
    <text evidence="3">The sequence shown here is derived from an EMBL/GenBank/DDBJ whole genome shotgun (WGS) entry which is preliminary data.</text>
</comment>
<dbReference type="GO" id="GO:0006457">
    <property type="term" value="P:protein folding"/>
    <property type="evidence" value="ECO:0007669"/>
    <property type="project" value="InterPro"/>
</dbReference>
<accession>A0A846WHM5</accession>
<dbReference type="GO" id="GO:0042803">
    <property type="term" value="F:protein homodimerization activity"/>
    <property type="evidence" value="ECO:0007669"/>
    <property type="project" value="InterPro"/>
</dbReference>
<gene>
    <name evidence="3" type="primary">grpE</name>
    <name evidence="3" type="ORF">HGA05_02235</name>
</gene>
<dbReference type="Gene3D" id="2.30.22.10">
    <property type="entry name" value="Head domain of nucleotide exchange factor GrpE"/>
    <property type="match status" value="1"/>
</dbReference>
<evidence type="ECO:0000313" key="4">
    <source>
        <dbReference type="Proteomes" id="UP000563898"/>
    </source>
</evidence>
<protein>
    <submittedName>
        <fullName evidence="3">Nucleotide exchange factor GrpE</fullName>
    </submittedName>
</protein>
<proteinExistence type="predicted"/>
<dbReference type="EMBL" id="JAAXPC010000001">
    <property type="protein sequence ID" value="NKY00400.1"/>
    <property type="molecule type" value="Genomic_DNA"/>
</dbReference>
<evidence type="ECO:0000256" key="1">
    <source>
        <dbReference type="ARBA" id="ARBA00023186"/>
    </source>
</evidence>
<name>A0A846WHM5_9ACTN</name>
<feature type="region of interest" description="Disordered" evidence="2">
    <location>
        <begin position="1"/>
        <end position="100"/>
    </location>
</feature>
<organism evidence="3 4">
    <name type="scientific">Gordonia polyisoprenivorans</name>
    <dbReference type="NCBI Taxonomy" id="84595"/>
    <lineage>
        <taxon>Bacteria</taxon>
        <taxon>Bacillati</taxon>
        <taxon>Actinomycetota</taxon>
        <taxon>Actinomycetes</taxon>
        <taxon>Mycobacteriales</taxon>
        <taxon>Gordoniaceae</taxon>
        <taxon>Gordonia</taxon>
    </lineage>
</organism>
<dbReference type="Proteomes" id="UP000563898">
    <property type="component" value="Unassembled WGS sequence"/>
</dbReference>
<evidence type="ECO:0000313" key="3">
    <source>
        <dbReference type="EMBL" id="NKY00400.1"/>
    </source>
</evidence>
<feature type="compositionally biased region" description="Basic and acidic residues" evidence="2">
    <location>
        <begin position="25"/>
        <end position="42"/>
    </location>
</feature>
<feature type="compositionally biased region" description="Polar residues" evidence="2">
    <location>
        <begin position="80"/>
        <end position="95"/>
    </location>
</feature>
<dbReference type="InterPro" id="IPR009012">
    <property type="entry name" value="GrpE_head"/>
</dbReference>